<keyword evidence="1" id="KW-0472">Membrane</keyword>
<dbReference type="eggNOG" id="COG5001">
    <property type="taxonomic scope" value="Bacteria"/>
</dbReference>
<dbReference type="SMART" id="SM00267">
    <property type="entry name" value="GGDEF"/>
    <property type="match status" value="1"/>
</dbReference>
<dbReference type="InterPro" id="IPR035919">
    <property type="entry name" value="EAL_sf"/>
</dbReference>
<keyword evidence="1" id="KW-0812">Transmembrane</keyword>
<evidence type="ECO:0000256" key="1">
    <source>
        <dbReference type="SAM" id="Phobius"/>
    </source>
</evidence>
<comment type="caution">
    <text evidence="4">The sequence shown here is derived from an EMBL/GenBank/DDBJ whole genome shotgun (WGS) entry which is preliminary data.</text>
</comment>
<dbReference type="GO" id="GO:0071111">
    <property type="term" value="F:cyclic-guanylate-specific phosphodiesterase activity"/>
    <property type="evidence" value="ECO:0007669"/>
    <property type="project" value="InterPro"/>
</dbReference>
<dbReference type="PANTHER" id="PTHR33121">
    <property type="entry name" value="CYCLIC DI-GMP PHOSPHODIESTERASE PDEF"/>
    <property type="match status" value="1"/>
</dbReference>
<dbReference type="PANTHER" id="PTHR33121:SF70">
    <property type="entry name" value="SIGNALING PROTEIN YKOW"/>
    <property type="match status" value="1"/>
</dbReference>
<dbReference type="PROSITE" id="PS50887">
    <property type="entry name" value="GGDEF"/>
    <property type="match status" value="1"/>
</dbReference>
<dbReference type="OrthoDB" id="7279500at2"/>
<dbReference type="InterPro" id="IPR001633">
    <property type="entry name" value="EAL_dom"/>
</dbReference>
<keyword evidence="1" id="KW-1133">Transmembrane helix</keyword>
<dbReference type="InterPro" id="IPR000160">
    <property type="entry name" value="GGDEF_dom"/>
</dbReference>
<dbReference type="RefSeq" id="WP_051624560.1">
    <property type="nucleotide sequence ID" value="NZ_ARYL01000006.1"/>
</dbReference>
<feature type="transmembrane region" description="Helical" evidence="1">
    <location>
        <begin position="58"/>
        <end position="80"/>
    </location>
</feature>
<accession>A0A059GA14</accession>
<evidence type="ECO:0000313" key="4">
    <source>
        <dbReference type="EMBL" id="KDA03308.1"/>
    </source>
</evidence>
<feature type="domain" description="GGDEF" evidence="3">
    <location>
        <begin position="167"/>
        <end position="310"/>
    </location>
</feature>
<dbReference type="AlphaFoldDB" id="A0A059GA14"/>
<feature type="transmembrane region" description="Helical" evidence="1">
    <location>
        <begin position="12"/>
        <end position="38"/>
    </location>
</feature>
<dbReference type="SUPFAM" id="SSF55073">
    <property type="entry name" value="Nucleotide cyclase"/>
    <property type="match status" value="1"/>
</dbReference>
<protein>
    <submittedName>
        <fullName evidence="4">Putative diguanylate cyclase</fullName>
    </submittedName>
</protein>
<organism evidence="4 5">
    <name type="scientific">Hyphomonas oceanitis SCH89</name>
    <dbReference type="NCBI Taxonomy" id="1280953"/>
    <lineage>
        <taxon>Bacteria</taxon>
        <taxon>Pseudomonadati</taxon>
        <taxon>Pseudomonadota</taxon>
        <taxon>Alphaproteobacteria</taxon>
        <taxon>Hyphomonadales</taxon>
        <taxon>Hyphomonadaceae</taxon>
        <taxon>Hyphomonas</taxon>
    </lineage>
</organism>
<name>A0A059GA14_9PROT</name>
<reference evidence="4 5" key="1">
    <citation type="journal article" date="2014" name="Antonie Van Leeuwenhoek">
        <title>Hyphomonas beringensis sp. nov. and Hyphomonas chukchiensis sp. nov., isolated from surface seawater of the Bering Sea and Chukchi Sea.</title>
        <authorList>
            <person name="Li C."/>
            <person name="Lai Q."/>
            <person name="Li G."/>
            <person name="Dong C."/>
            <person name="Wang J."/>
            <person name="Liao Y."/>
            <person name="Shao Z."/>
        </authorList>
    </citation>
    <scope>NUCLEOTIDE SEQUENCE [LARGE SCALE GENOMIC DNA]</scope>
    <source>
        <strain evidence="4 5">SCH89</strain>
    </source>
</reference>
<evidence type="ECO:0000259" key="3">
    <source>
        <dbReference type="PROSITE" id="PS50887"/>
    </source>
</evidence>
<evidence type="ECO:0000259" key="2">
    <source>
        <dbReference type="PROSITE" id="PS50883"/>
    </source>
</evidence>
<evidence type="ECO:0000313" key="5">
    <source>
        <dbReference type="Proteomes" id="UP000024942"/>
    </source>
</evidence>
<dbReference type="STRING" id="1280953.HOC_05473"/>
<dbReference type="InterPro" id="IPR043128">
    <property type="entry name" value="Rev_trsase/Diguanyl_cyclase"/>
</dbReference>
<dbReference type="InterPro" id="IPR029787">
    <property type="entry name" value="Nucleotide_cyclase"/>
</dbReference>
<proteinExistence type="predicted"/>
<dbReference type="SUPFAM" id="SSF141868">
    <property type="entry name" value="EAL domain-like"/>
    <property type="match status" value="1"/>
</dbReference>
<dbReference type="PROSITE" id="PS50883">
    <property type="entry name" value="EAL"/>
    <property type="match status" value="1"/>
</dbReference>
<feature type="domain" description="EAL" evidence="2">
    <location>
        <begin position="319"/>
        <end position="572"/>
    </location>
</feature>
<dbReference type="Pfam" id="PF00990">
    <property type="entry name" value="GGDEF"/>
    <property type="match status" value="1"/>
</dbReference>
<dbReference type="PATRIC" id="fig|1280953.3.peg.1101"/>
<dbReference type="InterPro" id="IPR050706">
    <property type="entry name" value="Cyclic-di-GMP_PDE-like"/>
</dbReference>
<dbReference type="Pfam" id="PF00563">
    <property type="entry name" value="EAL"/>
    <property type="match status" value="1"/>
</dbReference>
<dbReference type="CDD" id="cd01948">
    <property type="entry name" value="EAL"/>
    <property type="match status" value="1"/>
</dbReference>
<sequence>MKKKRFLSRLFGTMTIPAFASLAAVGMALAIFFMLLVIELTYRAIFLGVHISDLPNPPVVLVVEIIVALAGAAGSAYLAASKFRNSLERFNDFLMDARADGATDLESMQFAELRRLRAGVTRTVSKLRRENALLRETAFIDPRTGLANMIAIDKAISETLPQASFEAPAALIVLDLDRFSRASEQLGSYASEALLAQAGQRLKDELAGIAGPAGAALRDATLAALQADEFAVYMPTAGSREHVATIARAIRQAFAAPFELNGQTVSLGISGGIVMAPEDADSAQKLFRHAELALRLVREEATSGFRFFTPRLTRVARGKYKLEDELREAVANREFKAVFQPKVDFKTGKVVGAEALARWRRHNGKIISPAAFIPLAEETGLISQIGEQILEAACQSARVWMKEGLDVSVAVNVSPRQFERGNLTDTVMDVLKRTGLHPNRLELEITESMAVESPAKVAEVMGPLRMMGMKLAIDDFGTGHSNLSMLTQLPFDVFKIDRQFVSALEGDKQAPAIVEMILAMAETLGLQTVAEGVETERQADFLRRRGCTMGQGFLYSPGLPHGAFLDFLRAFRANPQPLDTRKVS</sequence>
<keyword evidence="5" id="KW-1185">Reference proteome</keyword>
<dbReference type="Proteomes" id="UP000024942">
    <property type="component" value="Unassembled WGS sequence"/>
</dbReference>
<dbReference type="CDD" id="cd01949">
    <property type="entry name" value="GGDEF"/>
    <property type="match status" value="1"/>
</dbReference>
<dbReference type="EMBL" id="ARYL01000006">
    <property type="protein sequence ID" value="KDA03308.1"/>
    <property type="molecule type" value="Genomic_DNA"/>
</dbReference>
<dbReference type="NCBIfam" id="TIGR00254">
    <property type="entry name" value="GGDEF"/>
    <property type="match status" value="1"/>
</dbReference>
<dbReference type="SMART" id="SM00052">
    <property type="entry name" value="EAL"/>
    <property type="match status" value="1"/>
</dbReference>
<dbReference type="Gene3D" id="3.30.70.270">
    <property type="match status" value="1"/>
</dbReference>
<gene>
    <name evidence="4" type="ORF">HOC_05473</name>
</gene>
<dbReference type="Gene3D" id="3.20.20.450">
    <property type="entry name" value="EAL domain"/>
    <property type="match status" value="1"/>
</dbReference>